<comment type="caution">
    <text evidence="3">The sequence shown here is derived from an EMBL/GenBank/DDBJ whole genome shotgun (WGS) entry which is preliminary data.</text>
</comment>
<dbReference type="InterPro" id="IPR011033">
    <property type="entry name" value="PRC_barrel-like_sf"/>
</dbReference>
<dbReference type="AlphaFoldDB" id="A0A4Q2KJA5"/>
<dbReference type="RefSeq" id="WP_129522785.1">
    <property type="nucleotide sequence ID" value="NZ_SDPV01000001.1"/>
</dbReference>
<organism evidence="3 4">
    <name type="scientific">Pelagerythrobacter rhizovicinus</name>
    <dbReference type="NCBI Taxonomy" id="2268576"/>
    <lineage>
        <taxon>Bacteria</taxon>
        <taxon>Pseudomonadati</taxon>
        <taxon>Pseudomonadota</taxon>
        <taxon>Alphaproteobacteria</taxon>
        <taxon>Sphingomonadales</taxon>
        <taxon>Erythrobacteraceae</taxon>
        <taxon>Pelagerythrobacter</taxon>
    </lineage>
</organism>
<dbReference type="EMBL" id="SDPV01000001">
    <property type="protein sequence ID" value="RXZ65295.1"/>
    <property type="molecule type" value="Genomic_DNA"/>
</dbReference>
<feature type="chain" id="PRO_5020919978" evidence="2">
    <location>
        <begin position="18"/>
        <end position="153"/>
    </location>
</feature>
<dbReference type="Proteomes" id="UP000293623">
    <property type="component" value="Unassembled WGS sequence"/>
</dbReference>
<accession>A0A4Q2KJA5</accession>
<evidence type="ECO:0000256" key="2">
    <source>
        <dbReference type="SAM" id="SignalP"/>
    </source>
</evidence>
<evidence type="ECO:0000256" key="1">
    <source>
        <dbReference type="SAM" id="MobiDB-lite"/>
    </source>
</evidence>
<gene>
    <name evidence="3" type="ORF">ETX26_00585</name>
</gene>
<sequence>MTLIRYAALPFAVAALAACDSQAEREADRVEDQVEQQAEASAVAAGNAVAALGLTEAQLLEADLVAADGTDLGDVEQVRRDAAGEVDGLLVEIEDSDPDRYVVVPIDGLTPESTGDDVDLSTAMTAAELAALPDAEMTQRGGAPAGTPATPAQ</sequence>
<keyword evidence="4" id="KW-1185">Reference proteome</keyword>
<dbReference type="SUPFAM" id="SSF50346">
    <property type="entry name" value="PRC-barrel domain"/>
    <property type="match status" value="1"/>
</dbReference>
<feature type="region of interest" description="Disordered" evidence="1">
    <location>
        <begin position="133"/>
        <end position="153"/>
    </location>
</feature>
<keyword evidence="2" id="KW-0732">Signal</keyword>
<protein>
    <submittedName>
        <fullName evidence="3">PRC-barrel domain containing protein</fullName>
    </submittedName>
</protein>
<dbReference type="PROSITE" id="PS51257">
    <property type="entry name" value="PROKAR_LIPOPROTEIN"/>
    <property type="match status" value="1"/>
</dbReference>
<reference evidence="3 4" key="1">
    <citation type="submission" date="2019-01" db="EMBL/GenBank/DDBJ databases">
        <title>Altererythrobacter rhizovicinus sp. nov., isolated from the rhizosphere soil of Haloxylon ammodendron.</title>
        <authorList>
            <person name="Li H.-P."/>
            <person name="Gou J.-Y."/>
            <person name="Yao D."/>
            <person name="Han Q.-Q."/>
            <person name="Shao K.-Z."/>
            <person name="Zhao Q."/>
            <person name="Zhang J.-L."/>
        </authorList>
    </citation>
    <scope>NUCLEOTIDE SEQUENCE [LARGE SCALE GENOMIC DNA]</scope>
    <source>
        <strain evidence="3 4">AY-3R</strain>
    </source>
</reference>
<evidence type="ECO:0000313" key="4">
    <source>
        <dbReference type="Proteomes" id="UP000293623"/>
    </source>
</evidence>
<evidence type="ECO:0000313" key="3">
    <source>
        <dbReference type="EMBL" id="RXZ65295.1"/>
    </source>
</evidence>
<dbReference type="Gene3D" id="2.30.30.240">
    <property type="entry name" value="PRC-barrel domain"/>
    <property type="match status" value="1"/>
</dbReference>
<dbReference type="OrthoDB" id="7204781at2"/>
<feature type="signal peptide" evidence="2">
    <location>
        <begin position="1"/>
        <end position="17"/>
    </location>
</feature>
<name>A0A4Q2KJA5_9SPHN</name>
<proteinExistence type="predicted"/>
<feature type="compositionally biased region" description="Low complexity" evidence="1">
    <location>
        <begin position="141"/>
        <end position="153"/>
    </location>
</feature>